<dbReference type="Gene3D" id="2.60.120.200">
    <property type="match status" value="1"/>
</dbReference>
<evidence type="ECO:0000313" key="13">
    <source>
        <dbReference type="Proteomes" id="UP000823561"/>
    </source>
</evidence>
<organism evidence="12 13">
    <name type="scientific">Alosa alosa</name>
    <name type="common">allis shad</name>
    <dbReference type="NCBI Taxonomy" id="278164"/>
    <lineage>
        <taxon>Eukaryota</taxon>
        <taxon>Metazoa</taxon>
        <taxon>Chordata</taxon>
        <taxon>Craniata</taxon>
        <taxon>Vertebrata</taxon>
        <taxon>Euteleostomi</taxon>
        <taxon>Actinopterygii</taxon>
        <taxon>Neopterygii</taxon>
        <taxon>Teleostei</taxon>
        <taxon>Clupei</taxon>
        <taxon>Clupeiformes</taxon>
        <taxon>Clupeoidei</taxon>
        <taxon>Clupeidae</taxon>
        <taxon>Alosa</taxon>
    </lineage>
</organism>
<comment type="similarity">
    <text evidence="1">Belongs to the nephronectin family.</text>
</comment>
<keyword evidence="13" id="KW-1185">Reference proteome</keyword>
<evidence type="ECO:0000256" key="2">
    <source>
        <dbReference type="ARBA" id="ARBA00022536"/>
    </source>
</evidence>
<sequence>MDVQAMEHDLLLRAHWYKCMFLYVCLVLANAEFDGRWSTTQIGSSNGLCRYGGRVDCCWGWKRNSWGHCQPSYVLTLKVVGIRCRDQAVCHHGCKHGQCAGPNKCTCHPGFTGKTCNQDVHICAMANCQYGCDVVRGEVHCQCPSPGLHLAPDGRTCVDVDECAAGLAVCPRFRKCINSFGSYICRCYEGLVLQFINGKYQCIAIPKVIIEPPRPGKIPPKNRVPDADQTRITNLQPPVTIPSIVKTTNSTVSTAVPPPRRKTVPHKPPVPTRQSQRPTVRTPLLVTPKPHFRPWRPPFPITKAPSLTHKVNPTQWLPAPTITSLDNRISKVFTPKQRGDVHIPRKQGQENGPGINFDVELGNTDEEMGDDPEAGVLSCTFDYGLCGWIRHREGDSQWTIVEYPSGEKYLTLPEVTVKHSGRGAQLLLPLIAPWNQGSMCLSFRHKLAGHHVGMLQVFVEKGRHHSPAMWGRTRGSGWMSAQITLWGNKLESIIIKGERRRNRQGEIALDDITLRRGHCPEEYNLRH</sequence>
<gene>
    <name evidence="12" type="ORF">AALO_G00085970</name>
</gene>
<dbReference type="Gene3D" id="2.10.25.10">
    <property type="entry name" value="Laminin"/>
    <property type="match status" value="3"/>
</dbReference>
<dbReference type="EMBL" id="JADWDJ010000006">
    <property type="protein sequence ID" value="KAG5280185.1"/>
    <property type="molecule type" value="Genomic_DNA"/>
</dbReference>
<dbReference type="Pfam" id="PF00629">
    <property type="entry name" value="MAM"/>
    <property type="match status" value="1"/>
</dbReference>
<evidence type="ECO:0000256" key="7">
    <source>
        <dbReference type="PROSITE-ProRule" id="PRU00076"/>
    </source>
</evidence>
<feature type="signal peptide" evidence="9">
    <location>
        <begin position="1"/>
        <end position="31"/>
    </location>
</feature>
<reference evidence="12" key="1">
    <citation type="submission" date="2020-10" db="EMBL/GenBank/DDBJ databases">
        <title>Chromosome-scale genome assembly of the Allis shad, Alosa alosa.</title>
        <authorList>
            <person name="Margot Z."/>
            <person name="Christophe K."/>
            <person name="Cabau C."/>
            <person name="Louis A."/>
            <person name="Berthelot C."/>
            <person name="Parey E."/>
            <person name="Roest Crollius H."/>
            <person name="Montfort J."/>
            <person name="Robinson-Rechavi M."/>
            <person name="Bucao C."/>
            <person name="Bouchez O."/>
            <person name="Gislard M."/>
            <person name="Lluch J."/>
            <person name="Milhes M."/>
            <person name="Lampietro C."/>
            <person name="Lopez Roques C."/>
            <person name="Donnadieu C."/>
            <person name="Braasch I."/>
            <person name="Desvignes T."/>
            <person name="Postlethwait J."/>
            <person name="Bobe J."/>
            <person name="Guiguen Y."/>
        </authorList>
    </citation>
    <scope>NUCLEOTIDE SEQUENCE</scope>
    <source>
        <strain evidence="12">M-15738</strain>
        <tissue evidence="12">Blood</tissue>
    </source>
</reference>
<evidence type="ECO:0000256" key="5">
    <source>
        <dbReference type="ARBA" id="ARBA00022889"/>
    </source>
</evidence>
<dbReference type="SUPFAM" id="SSF49899">
    <property type="entry name" value="Concanavalin A-like lectins/glucanases"/>
    <property type="match status" value="1"/>
</dbReference>
<evidence type="ECO:0000313" key="12">
    <source>
        <dbReference type="EMBL" id="KAG5280185.1"/>
    </source>
</evidence>
<dbReference type="AlphaFoldDB" id="A0AAV6GZ63"/>
<protein>
    <recommendedName>
        <fullName evidence="14">Nephronectin</fullName>
    </recommendedName>
</protein>
<dbReference type="PROSITE" id="PS01187">
    <property type="entry name" value="EGF_CA"/>
    <property type="match status" value="1"/>
</dbReference>
<keyword evidence="2 7" id="KW-0245">EGF-like domain</keyword>
<keyword evidence="5" id="KW-0130">Cell adhesion</keyword>
<comment type="caution">
    <text evidence="7">Lacks conserved residue(s) required for the propagation of feature annotation.</text>
</comment>
<proteinExistence type="inferred from homology"/>
<keyword evidence="6 7" id="KW-1015">Disulfide bond</keyword>
<evidence type="ECO:0000256" key="8">
    <source>
        <dbReference type="SAM" id="MobiDB-lite"/>
    </source>
</evidence>
<feature type="region of interest" description="Disordered" evidence="8">
    <location>
        <begin position="342"/>
        <end position="365"/>
    </location>
</feature>
<evidence type="ECO:0000259" key="11">
    <source>
        <dbReference type="PROSITE" id="PS50060"/>
    </source>
</evidence>
<evidence type="ECO:0000256" key="6">
    <source>
        <dbReference type="ARBA" id="ARBA00023157"/>
    </source>
</evidence>
<dbReference type="InterPro" id="IPR000998">
    <property type="entry name" value="MAM_dom"/>
</dbReference>
<dbReference type="SMART" id="SM00179">
    <property type="entry name" value="EGF_CA"/>
    <property type="match status" value="1"/>
</dbReference>
<dbReference type="SUPFAM" id="SSF57184">
    <property type="entry name" value="Growth factor receptor domain"/>
    <property type="match status" value="1"/>
</dbReference>
<dbReference type="SMART" id="SM00181">
    <property type="entry name" value="EGF"/>
    <property type="match status" value="3"/>
</dbReference>
<keyword evidence="4" id="KW-0677">Repeat</keyword>
<dbReference type="PANTHER" id="PTHR24050:SF19">
    <property type="entry name" value="NEPHRONECTIN"/>
    <property type="match status" value="1"/>
</dbReference>
<dbReference type="GO" id="GO:0016020">
    <property type="term" value="C:membrane"/>
    <property type="evidence" value="ECO:0007669"/>
    <property type="project" value="InterPro"/>
</dbReference>
<dbReference type="GO" id="GO:0007155">
    <property type="term" value="P:cell adhesion"/>
    <property type="evidence" value="ECO:0007669"/>
    <property type="project" value="UniProtKB-KW"/>
</dbReference>
<dbReference type="PROSITE" id="PS50026">
    <property type="entry name" value="EGF_3"/>
    <property type="match status" value="1"/>
</dbReference>
<dbReference type="PROSITE" id="PS50060">
    <property type="entry name" value="MAM_2"/>
    <property type="match status" value="1"/>
</dbReference>
<dbReference type="InterPro" id="IPR000742">
    <property type="entry name" value="EGF"/>
</dbReference>
<evidence type="ECO:0000256" key="4">
    <source>
        <dbReference type="ARBA" id="ARBA00022737"/>
    </source>
</evidence>
<feature type="region of interest" description="Disordered" evidence="8">
    <location>
        <begin position="250"/>
        <end position="279"/>
    </location>
</feature>
<dbReference type="InterPro" id="IPR052235">
    <property type="entry name" value="Nephronectin_domain"/>
</dbReference>
<dbReference type="GO" id="GO:0005509">
    <property type="term" value="F:calcium ion binding"/>
    <property type="evidence" value="ECO:0007669"/>
    <property type="project" value="InterPro"/>
</dbReference>
<evidence type="ECO:0000256" key="9">
    <source>
        <dbReference type="SAM" id="SignalP"/>
    </source>
</evidence>
<feature type="disulfide bond" evidence="7">
    <location>
        <begin position="107"/>
        <end position="116"/>
    </location>
</feature>
<comment type="caution">
    <text evidence="12">The sequence shown here is derived from an EMBL/GenBank/DDBJ whole genome shotgun (WGS) entry which is preliminary data.</text>
</comment>
<evidence type="ECO:0000256" key="3">
    <source>
        <dbReference type="ARBA" id="ARBA00022729"/>
    </source>
</evidence>
<feature type="domain" description="MAM" evidence="11">
    <location>
        <begin position="377"/>
        <end position="521"/>
    </location>
</feature>
<dbReference type="PROSITE" id="PS00010">
    <property type="entry name" value="ASX_HYDROXYL"/>
    <property type="match status" value="1"/>
</dbReference>
<dbReference type="FunFam" id="2.10.25.10:FF:000187">
    <property type="entry name" value="nephronectin isoform X1"/>
    <property type="match status" value="1"/>
</dbReference>
<feature type="chain" id="PRO_5044023156" description="Nephronectin" evidence="9">
    <location>
        <begin position="32"/>
        <end position="527"/>
    </location>
</feature>
<dbReference type="Pfam" id="PF07645">
    <property type="entry name" value="EGF_CA"/>
    <property type="match status" value="1"/>
</dbReference>
<dbReference type="GO" id="GO:0005576">
    <property type="term" value="C:extracellular region"/>
    <property type="evidence" value="ECO:0007669"/>
    <property type="project" value="UniProtKB-SubCell"/>
</dbReference>
<dbReference type="PROSITE" id="PS00022">
    <property type="entry name" value="EGF_1"/>
    <property type="match status" value="1"/>
</dbReference>
<name>A0AAV6GZ63_9TELE</name>
<dbReference type="CDD" id="cd06263">
    <property type="entry name" value="MAM"/>
    <property type="match status" value="1"/>
</dbReference>
<keyword evidence="3 9" id="KW-0732">Signal</keyword>
<dbReference type="InterPro" id="IPR009030">
    <property type="entry name" value="Growth_fac_rcpt_cys_sf"/>
</dbReference>
<dbReference type="InterPro" id="IPR018097">
    <property type="entry name" value="EGF_Ca-bd_CS"/>
</dbReference>
<evidence type="ECO:0000256" key="1">
    <source>
        <dbReference type="ARBA" id="ARBA00009738"/>
    </source>
</evidence>
<dbReference type="InterPro" id="IPR000152">
    <property type="entry name" value="EGF-type_Asp/Asn_hydroxyl_site"/>
</dbReference>
<dbReference type="PROSITE" id="PS01186">
    <property type="entry name" value="EGF_2"/>
    <property type="match status" value="1"/>
</dbReference>
<dbReference type="InterPro" id="IPR001881">
    <property type="entry name" value="EGF-like_Ca-bd_dom"/>
</dbReference>
<evidence type="ECO:0008006" key="14">
    <source>
        <dbReference type="Google" id="ProtNLM"/>
    </source>
</evidence>
<dbReference type="PANTHER" id="PTHR24050">
    <property type="entry name" value="PA14 DOMAIN-CONTAINING PROTEIN"/>
    <property type="match status" value="1"/>
</dbReference>
<evidence type="ECO:0000259" key="10">
    <source>
        <dbReference type="PROSITE" id="PS50026"/>
    </source>
</evidence>
<dbReference type="SMART" id="SM00137">
    <property type="entry name" value="MAM"/>
    <property type="match status" value="1"/>
</dbReference>
<dbReference type="InterPro" id="IPR049883">
    <property type="entry name" value="NOTCH1_EGF-like"/>
</dbReference>
<feature type="domain" description="EGF-like" evidence="10">
    <location>
        <begin position="86"/>
        <end position="117"/>
    </location>
</feature>
<dbReference type="InterPro" id="IPR013320">
    <property type="entry name" value="ConA-like_dom_sf"/>
</dbReference>
<dbReference type="Proteomes" id="UP000823561">
    <property type="component" value="Chromosome 6"/>
</dbReference>
<accession>A0AAV6GZ63</accession>